<evidence type="ECO:0000256" key="1">
    <source>
        <dbReference type="SAM" id="Phobius"/>
    </source>
</evidence>
<keyword evidence="1" id="KW-0472">Membrane</keyword>
<gene>
    <name evidence="2" type="ORF">US11_C0001G0044</name>
</gene>
<dbReference type="AlphaFoldDB" id="A0A0G0ELX0"/>
<evidence type="ECO:0000313" key="3">
    <source>
        <dbReference type="Proteomes" id="UP000034344"/>
    </source>
</evidence>
<dbReference type="EMBL" id="LBRS01000001">
    <property type="protein sequence ID" value="KKQ02085.1"/>
    <property type="molecule type" value="Genomic_DNA"/>
</dbReference>
<keyword evidence="1" id="KW-1133">Transmembrane helix</keyword>
<keyword evidence="1" id="KW-0812">Transmembrane</keyword>
<name>A0A0G0ELX0_9BACT</name>
<proteinExistence type="predicted"/>
<organism evidence="2 3">
    <name type="scientific">Candidatus Roizmanbacteria bacterium GW2011_GWA2_36_23</name>
    <dbReference type="NCBI Taxonomy" id="1618480"/>
    <lineage>
        <taxon>Bacteria</taxon>
        <taxon>Candidatus Roizmaniibacteriota</taxon>
    </lineage>
</organism>
<dbReference type="Proteomes" id="UP000034344">
    <property type="component" value="Unassembled WGS sequence"/>
</dbReference>
<dbReference type="STRING" id="1618480.US11_C0001G0044"/>
<reference evidence="2 3" key="1">
    <citation type="journal article" date="2015" name="Nature">
        <title>rRNA introns, odd ribosomes, and small enigmatic genomes across a large radiation of phyla.</title>
        <authorList>
            <person name="Brown C.T."/>
            <person name="Hug L.A."/>
            <person name="Thomas B.C."/>
            <person name="Sharon I."/>
            <person name="Castelle C.J."/>
            <person name="Singh A."/>
            <person name="Wilkins M.J."/>
            <person name="Williams K.H."/>
            <person name="Banfield J.F."/>
        </authorList>
    </citation>
    <scope>NUCLEOTIDE SEQUENCE [LARGE SCALE GENOMIC DNA]</scope>
</reference>
<sequence>MKSESILFLIIGGFLCAMLVFLIIIYKPSVPSFINQSVNNNRLQAVASENDTVNDLKSRIRQIEENTTVWAEQQKSLKQAFLDLKTFISTQSAQNKNFSVSKPIVALANTQGSLFITTSTTYTPMGMYLNVRCPKDCILWINFYTTSKNIGSPASTQGNSNIYDIFIDDSDRSISSQASYSVPSSSFPVSLNASVSVAAGFHTIDIRVKTTAGTLQSDSSSLQVMAIEK</sequence>
<comment type="caution">
    <text evidence="2">The sequence shown here is derived from an EMBL/GenBank/DDBJ whole genome shotgun (WGS) entry which is preliminary data.</text>
</comment>
<protein>
    <submittedName>
        <fullName evidence="2">Uncharacterized protein</fullName>
    </submittedName>
</protein>
<feature type="transmembrane region" description="Helical" evidence="1">
    <location>
        <begin position="6"/>
        <end position="26"/>
    </location>
</feature>
<evidence type="ECO:0000313" key="2">
    <source>
        <dbReference type="EMBL" id="KKQ02085.1"/>
    </source>
</evidence>
<accession>A0A0G0ELX0</accession>